<feature type="compositionally biased region" description="Pro residues" evidence="1">
    <location>
        <begin position="846"/>
        <end position="856"/>
    </location>
</feature>
<feature type="region of interest" description="Disordered" evidence="1">
    <location>
        <begin position="148"/>
        <end position="204"/>
    </location>
</feature>
<gene>
    <name evidence="3" type="ORF">CYLTODRAFT_244517</name>
</gene>
<feature type="compositionally biased region" description="Polar residues" evidence="1">
    <location>
        <begin position="317"/>
        <end position="342"/>
    </location>
</feature>
<feature type="compositionally biased region" description="Low complexity" evidence="1">
    <location>
        <begin position="802"/>
        <end position="811"/>
    </location>
</feature>
<feature type="region of interest" description="Disordered" evidence="1">
    <location>
        <begin position="286"/>
        <end position="386"/>
    </location>
</feature>
<dbReference type="InterPro" id="IPR036431">
    <property type="entry name" value="ARID_dom_sf"/>
</dbReference>
<dbReference type="STRING" id="1314674.A0A0D7BG52"/>
<dbReference type="Gene3D" id="1.10.150.60">
    <property type="entry name" value="ARID DNA-binding domain"/>
    <property type="match status" value="1"/>
</dbReference>
<proteinExistence type="predicted"/>
<keyword evidence="4" id="KW-1185">Reference proteome</keyword>
<dbReference type="Proteomes" id="UP000054007">
    <property type="component" value="Unassembled WGS sequence"/>
</dbReference>
<dbReference type="GO" id="GO:0003677">
    <property type="term" value="F:DNA binding"/>
    <property type="evidence" value="ECO:0007669"/>
    <property type="project" value="InterPro"/>
</dbReference>
<dbReference type="CDD" id="cd16100">
    <property type="entry name" value="ARID"/>
    <property type="match status" value="1"/>
</dbReference>
<feature type="compositionally biased region" description="Polar residues" evidence="1">
    <location>
        <begin position="195"/>
        <end position="204"/>
    </location>
</feature>
<evidence type="ECO:0000313" key="3">
    <source>
        <dbReference type="EMBL" id="KIY69069.1"/>
    </source>
</evidence>
<sequence length="1127" mass="121378">MAERHNQFPMMNNFNPALGQVSMPGQGQQGGLQDGHQGMAFNNNNESGQMWSQMQQLQAPFRPNGADHMSNGQFTQQQMATMLQSQVMANRQQGQFPLGASQIGGPSGQLPFGAGQNQLNFPGTRAAMMQAFAHNNRQLNLIDMAGNQQNQHTPAGFPNRPTQQTGQPQGGNNIFGAGANMMRNNSPPHPAMPTTPASGGSATAGPQQVLNLIRTLNVPADVHAKGAQIVAQIAATETNARNLHNNRHATGMTDGVFIQQAKMYNAEIGKGKEMMSRLFQHAQTLHKQRDALVQQQQQQQNHQTSPGQGISAGMGQANGQNNWMPQGGQTLPPTFGSPQSLPRTMPGQQGMPLNHSISTPQQFPQGGNPGSANPGQGVNTTPIPPLDKERFEKAFESFHKSRGNPRDTRSFALEGRPVDLYNLHKSVLREGGFASVSARELWPIIGGRLGFVQFPAKDGDACGPATALGLEQIYKDYFVAFDAAYVSSLTETRRKMAAQLQLNGAPPNRPGQPNAQQMQVIMGLLDRSVEELRAQKIPEYMIGFIEANRPHLMRTRAEQSTFRGAVRDGRPQPPGQQGARPYSPPNANPIGGPTLSSSPSFPQPSLPNAANGGPSSATPATMIQQQRSMMMSLFMRSNSDRLNHAQATLQSMKNEFVSLRLSTLPPIEPPPLEQRADYGRLAEQLFKVIEDLDGKLAFMTIVSKEPDITGFARKVAIIIVTLRHQQRLLSGPSPQYIVTMENLRHMFVEIQRAQEHLARGVQGMFISMASNPAYAQQIATMSGSLPNPAHFQMATRPPPAVATPSAASAHSPPIPPSSTTPAAPGPAGIKRKASTAASPPAVTPAAPTPSAAPPTPAANATSPKSPKARPKPRQATNKRRSSTTTKPTPTLEPAPSPSGSLKRPREEDSQPGPSGASEPVMVASEPSPPKKLKTDWEGSSNEGLKQREEVAVKAETEEEVVNYFEKMTQLIKLAGDKDELGTVVDDAFENLIKNYSGGPEGASMSHSRGEPSTQTASAPVPDDSGDDFFDFSQFDPVPAGEEDEPAPTPDLVSSSSTNPSPESGSEADAGQHAFTFLDFKQDETHDPLHLGTMKEVDGGEATYYHSSQWKWDDPMPVPEPTWAMSNY</sequence>
<dbReference type="InterPro" id="IPR001606">
    <property type="entry name" value="ARID_dom"/>
</dbReference>
<dbReference type="SMART" id="SM01014">
    <property type="entry name" value="ARID"/>
    <property type="match status" value="1"/>
</dbReference>
<feature type="region of interest" description="Disordered" evidence="1">
    <location>
        <begin position="787"/>
        <end position="951"/>
    </location>
</feature>
<dbReference type="EMBL" id="KN880491">
    <property type="protein sequence ID" value="KIY69069.1"/>
    <property type="molecule type" value="Genomic_DNA"/>
</dbReference>
<dbReference type="PROSITE" id="PS51011">
    <property type="entry name" value="ARID"/>
    <property type="match status" value="1"/>
</dbReference>
<feature type="compositionally biased region" description="Polar residues" evidence="1">
    <location>
        <begin position="1004"/>
        <end position="1017"/>
    </location>
</feature>
<dbReference type="OrthoDB" id="1938591at2759"/>
<dbReference type="SMART" id="SM00501">
    <property type="entry name" value="BRIGHT"/>
    <property type="match status" value="1"/>
</dbReference>
<organism evidence="3 4">
    <name type="scientific">Cylindrobasidium torrendii FP15055 ss-10</name>
    <dbReference type="NCBI Taxonomy" id="1314674"/>
    <lineage>
        <taxon>Eukaryota</taxon>
        <taxon>Fungi</taxon>
        <taxon>Dikarya</taxon>
        <taxon>Basidiomycota</taxon>
        <taxon>Agaricomycotina</taxon>
        <taxon>Agaricomycetes</taxon>
        <taxon>Agaricomycetidae</taxon>
        <taxon>Agaricales</taxon>
        <taxon>Marasmiineae</taxon>
        <taxon>Physalacriaceae</taxon>
        <taxon>Cylindrobasidium</taxon>
    </lineage>
</organism>
<evidence type="ECO:0000256" key="1">
    <source>
        <dbReference type="SAM" id="MobiDB-lite"/>
    </source>
</evidence>
<accession>A0A0D7BG52</accession>
<protein>
    <recommendedName>
        <fullName evidence="2">ARID domain-containing protein</fullName>
    </recommendedName>
</protein>
<dbReference type="SUPFAM" id="SSF46774">
    <property type="entry name" value="ARID-like"/>
    <property type="match status" value="1"/>
</dbReference>
<feature type="compositionally biased region" description="Low complexity" evidence="1">
    <location>
        <begin position="1053"/>
        <end position="1066"/>
    </location>
</feature>
<dbReference type="Pfam" id="PF01388">
    <property type="entry name" value="ARID"/>
    <property type="match status" value="1"/>
</dbReference>
<feature type="compositionally biased region" description="Basic residues" evidence="1">
    <location>
        <begin position="866"/>
        <end position="881"/>
    </location>
</feature>
<evidence type="ECO:0000313" key="4">
    <source>
        <dbReference type="Proteomes" id="UP000054007"/>
    </source>
</evidence>
<feature type="region of interest" description="Disordered" evidence="1">
    <location>
        <begin position="992"/>
        <end position="1074"/>
    </location>
</feature>
<feature type="compositionally biased region" description="Low complexity" evidence="1">
    <location>
        <begin position="291"/>
        <end position="308"/>
    </location>
</feature>
<name>A0A0D7BG52_9AGAR</name>
<feature type="region of interest" description="Disordered" evidence="1">
    <location>
        <begin position="559"/>
        <end position="619"/>
    </location>
</feature>
<feature type="compositionally biased region" description="Low complexity" evidence="1">
    <location>
        <begin position="158"/>
        <end position="172"/>
    </location>
</feature>
<feature type="domain" description="ARID" evidence="2">
    <location>
        <begin position="385"/>
        <end position="486"/>
    </location>
</feature>
<reference evidence="3 4" key="1">
    <citation type="journal article" date="2015" name="Fungal Genet. Biol.">
        <title>Evolution of novel wood decay mechanisms in Agaricales revealed by the genome sequences of Fistulina hepatica and Cylindrobasidium torrendii.</title>
        <authorList>
            <person name="Floudas D."/>
            <person name="Held B.W."/>
            <person name="Riley R."/>
            <person name="Nagy L.G."/>
            <person name="Koehler G."/>
            <person name="Ransdell A.S."/>
            <person name="Younus H."/>
            <person name="Chow J."/>
            <person name="Chiniquy J."/>
            <person name="Lipzen A."/>
            <person name="Tritt A."/>
            <person name="Sun H."/>
            <person name="Haridas S."/>
            <person name="LaButti K."/>
            <person name="Ohm R.A."/>
            <person name="Kues U."/>
            <person name="Blanchette R.A."/>
            <person name="Grigoriev I.V."/>
            <person name="Minto R.E."/>
            <person name="Hibbett D.S."/>
        </authorList>
    </citation>
    <scope>NUCLEOTIDE SEQUENCE [LARGE SCALE GENOMIC DNA]</scope>
    <source>
        <strain evidence="3 4">FP15055 ss-10</strain>
    </source>
</reference>
<feature type="compositionally biased region" description="Low complexity" evidence="1">
    <location>
        <begin position="834"/>
        <end position="845"/>
    </location>
</feature>
<feature type="compositionally biased region" description="Polar residues" evidence="1">
    <location>
        <begin position="355"/>
        <end position="381"/>
    </location>
</feature>
<dbReference type="AlphaFoldDB" id="A0A0D7BG52"/>
<evidence type="ECO:0000259" key="2">
    <source>
        <dbReference type="PROSITE" id="PS51011"/>
    </source>
</evidence>